<protein>
    <submittedName>
        <fullName evidence="2">Uncharacterized protein</fullName>
    </submittedName>
</protein>
<feature type="region of interest" description="Disordered" evidence="1">
    <location>
        <begin position="1"/>
        <end position="21"/>
    </location>
</feature>
<reference evidence="3" key="1">
    <citation type="submission" date="2018-12" db="EMBL/GenBank/DDBJ databases">
        <title>Tengunoibacter tsumagoiensis gen. nov., sp. nov., Dictyobacter kobayashii sp. nov., D. alpinus sp. nov., and D. joshuensis sp. nov. and description of Dictyobacteraceae fam. nov. within the order Ktedonobacterales isolated from Tengu-no-mugimeshi.</title>
        <authorList>
            <person name="Wang C.M."/>
            <person name="Zheng Y."/>
            <person name="Sakai Y."/>
            <person name="Toyoda A."/>
            <person name="Minakuchi Y."/>
            <person name="Abe K."/>
            <person name="Yokota A."/>
            <person name="Yabe S."/>
        </authorList>
    </citation>
    <scope>NUCLEOTIDE SEQUENCE [LARGE SCALE GENOMIC DNA]</scope>
    <source>
        <strain evidence="3">Uno16</strain>
    </source>
</reference>
<keyword evidence="3" id="KW-1185">Reference proteome</keyword>
<evidence type="ECO:0000313" key="3">
    <source>
        <dbReference type="Proteomes" id="UP000287171"/>
    </source>
</evidence>
<proteinExistence type="predicted"/>
<sequence>MCYFSAGDQSSPTPTVKYSTEPERTQSLLEIKIIDALPHKNLSILEKDLQSLPLSNRSIAPERLQNKVLLLKIGEHRPLLEIRRIV</sequence>
<feature type="compositionally biased region" description="Polar residues" evidence="1">
    <location>
        <begin position="7"/>
        <end position="18"/>
    </location>
</feature>
<gene>
    <name evidence="2" type="ORF">KDA_08970</name>
</gene>
<organism evidence="2 3">
    <name type="scientific">Dictyobacter alpinus</name>
    <dbReference type="NCBI Taxonomy" id="2014873"/>
    <lineage>
        <taxon>Bacteria</taxon>
        <taxon>Bacillati</taxon>
        <taxon>Chloroflexota</taxon>
        <taxon>Ktedonobacteria</taxon>
        <taxon>Ktedonobacterales</taxon>
        <taxon>Dictyobacteraceae</taxon>
        <taxon>Dictyobacter</taxon>
    </lineage>
</organism>
<dbReference type="Proteomes" id="UP000287171">
    <property type="component" value="Unassembled WGS sequence"/>
</dbReference>
<dbReference type="EMBL" id="BIFT01000001">
    <property type="protein sequence ID" value="GCE25413.1"/>
    <property type="molecule type" value="Genomic_DNA"/>
</dbReference>
<evidence type="ECO:0000313" key="2">
    <source>
        <dbReference type="EMBL" id="GCE25413.1"/>
    </source>
</evidence>
<comment type="caution">
    <text evidence="2">The sequence shown here is derived from an EMBL/GenBank/DDBJ whole genome shotgun (WGS) entry which is preliminary data.</text>
</comment>
<dbReference type="AlphaFoldDB" id="A0A402B244"/>
<name>A0A402B244_9CHLR</name>
<evidence type="ECO:0000256" key="1">
    <source>
        <dbReference type="SAM" id="MobiDB-lite"/>
    </source>
</evidence>
<accession>A0A402B244</accession>